<evidence type="ECO:0008006" key="3">
    <source>
        <dbReference type="Google" id="ProtNLM"/>
    </source>
</evidence>
<organism evidence="1 2">
    <name type="scientific">Ascobolus immersus RN42</name>
    <dbReference type="NCBI Taxonomy" id="1160509"/>
    <lineage>
        <taxon>Eukaryota</taxon>
        <taxon>Fungi</taxon>
        <taxon>Dikarya</taxon>
        <taxon>Ascomycota</taxon>
        <taxon>Pezizomycotina</taxon>
        <taxon>Pezizomycetes</taxon>
        <taxon>Pezizales</taxon>
        <taxon>Ascobolaceae</taxon>
        <taxon>Ascobolus</taxon>
    </lineage>
</organism>
<dbReference type="InterPro" id="IPR009003">
    <property type="entry name" value="Peptidase_S1_PA"/>
</dbReference>
<accession>A0A3N4IKT0</accession>
<dbReference type="Proteomes" id="UP000275078">
    <property type="component" value="Unassembled WGS sequence"/>
</dbReference>
<dbReference type="AlphaFoldDB" id="A0A3N4IKT0"/>
<keyword evidence="2" id="KW-1185">Reference proteome</keyword>
<sequence length="474" mass="51665">MHQEASKFWPISSSDPTLLNEYTPKRCQLLQWVEGSGIFTGITLVNVPTGTTTCISDAHLQELREITKLPVTVWESSGFTQLDSSSTWSVLYAGGGTGGVVLVDRDGRRYLLTNHHVVSRQSTAITSDDNVIGFNPSMLVVTREIDYRREDRAEIEAEIKHQSKQKERLIKYKPGSSGGTYIRGLDATIQELEEQVAERTVGIDKMQGFLSGHENAVGTVRYSSGLQTYTVNCQGACESATPQQSLASDSGSVSVSVSEAVSSLSKDSAAAQVDLPVPKDMSGSKSHQYSATLDWALVELNDNISVEDSMAYNRWCLNTDCRNWAEPRFLQIRDRDAFPWATEDSVKGAIPKVRKYGAGSGLTTGRLNGTEKAVKVEGNNDLALEHFVIGDADSPEFSKSADSGSIVVDKRGRVVGLLVGGEQLWKDGRSVRLSFYIPIEKVLGDIERVAGLELRVHCEYGATGGVKDAVDGRC</sequence>
<proteinExistence type="predicted"/>
<reference evidence="1 2" key="1">
    <citation type="journal article" date="2018" name="Nat. Ecol. Evol.">
        <title>Pezizomycetes genomes reveal the molecular basis of ectomycorrhizal truffle lifestyle.</title>
        <authorList>
            <person name="Murat C."/>
            <person name="Payen T."/>
            <person name="Noel B."/>
            <person name="Kuo A."/>
            <person name="Morin E."/>
            <person name="Chen J."/>
            <person name="Kohler A."/>
            <person name="Krizsan K."/>
            <person name="Balestrini R."/>
            <person name="Da Silva C."/>
            <person name="Montanini B."/>
            <person name="Hainaut M."/>
            <person name="Levati E."/>
            <person name="Barry K.W."/>
            <person name="Belfiori B."/>
            <person name="Cichocki N."/>
            <person name="Clum A."/>
            <person name="Dockter R.B."/>
            <person name="Fauchery L."/>
            <person name="Guy J."/>
            <person name="Iotti M."/>
            <person name="Le Tacon F."/>
            <person name="Lindquist E.A."/>
            <person name="Lipzen A."/>
            <person name="Malagnac F."/>
            <person name="Mello A."/>
            <person name="Molinier V."/>
            <person name="Miyauchi S."/>
            <person name="Poulain J."/>
            <person name="Riccioni C."/>
            <person name="Rubini A."/>
            <person name="Sitrit Y."/>
            <person name="Splivallo R."/>
            <person name="Traeger S."/>
            <person name="Wang M."/>
            <person name="Zifcakova L."/>
            <person name="Wipf D."/>
            <person name="Zambonelli A."/>
            <person name="Paolocci F."/>
            <person name="Nowrousian M."/>
            <person name="Ottonello S."/>
            <person name="Baldrian P."/>
            <person name="Spatafora J.W."/>
            <person name="Henrissat B."/>
            <person name="Nagy L.G."/>
            <person name="Aury J.M."/>
            <person name="Wincker P."/>
            <person name="Grigoriev I.V."/>
            <person name="Bonfante P."/>
            <person name="Martin F.M."/>
        </authorList>
    </citation>
    <scope>NUCLEOTIDE SEQUENCE [LARGE SCALE GENOMIC DNA]</scope>
    <source>
        <strain evidence="1 2">RN42</strain>
    </source>
</reference>
<name>A0A3N4IKT0_ASCIM</name>
<dbReference type="EMBL" id="ML119649">
    <property type="protein sequence ID" value="RPA86479.1"/>
    <property type="molecule type" value="Genomic_DNA"/>
</dbReference>
<evidence type="ECO:0000313" key="1">
    <source>
        <dbReference type="EMBL" id="RPA86479.1"/>
    </source>
</evidence>
<dbReference type="InterPro" id="IPR012985">
    <property type="entry name" value="Peptidase_S64_Ssy5"/>
</dbReference>
<protein>
    <recommendedName>
        <fullName evidence="3">Trypsin-like serine protease</fullName>
    </recommendedName>
</protein>
<gene>
    <name evidence="1" type="ORF">BJ508DRAFT_321610</name>
</gene>
<dbReference type="SUPFAM" id="SSF50494">
    <property type="entry name" value="Trypsin-like serine proteases"/>
    <property type="match status" value="1"/>
</dbReference>
<evidence type="ECO:0000313" key="2">
    <source>
        <dbReference type="Proteomes" id="UP000275078"/>
    </source>
</evidence>
<dbReference type="Pfam" id="PF08192">
    <property type="entry name" value="Peptidase_S64"/>
    <property type="match status" value="1"/>
</dbReference>